<dbReference type="Pfam" id="PF04193">
    <property type="entry name" value="PQ-loop"/>
    <property type="match status" value="1"/>
</dbReference>
<keyword evidence="4 5" id="KW-0472">Membrane</keyword>
<dbReference type="InterPro" id="IPR006603">
    <property type="entry name" value="PQ-loop_rpt"/>
</dbReference>
<accession>A0A521DG81</accession>
<evidence type="ECO:0000256" key="4">
    <source>
        <dbReference type="ARBA" id="ARBA00023136"/>
    </source>
</evidence>
<evidence type="ECO:0000256" key="5">
    <source>
        <dbReference type="SAM" id="Phobius"/>
    </source>
</evidence>
<sequence length="86" mass="9492">MTMILGLVAGMLTTIAFIPQVVKTWKTKSADDLSLGMYVAFCLGVSLWLIYGFIVSDLPIIAANLVTLSLAITLLYFKLTYNNKTR</sequence>
<dbReference type="Gene3D" id="1.20.1280.290">
    <property type="match status" value="1"/>
</dbReference>
<gene>
    <name evidence="6" type="ORF">SAMN06265218_11055</name>
</gene>
<keyword evidence="7" id="KW-1185">Reference proteome</keyword>
<comment type="subcellular location">
    <subcellularLocation>
        <location evidence="1">Membrane</location>
        <topology evidence="1">Multi-pass membrane protein</topology>
    </subcellularLocation>
</comment>
<dbReference type="Proteomes" id="UP000317593">
    <property type="component" value="Unassembled WGS sequence"/>
</dbReference>
<keyword evidence="3 5" id="KW-1133">Transmembrane helix</keyword>
<dbReference type="GO" id="GO:0051119">
    <property type="term" value="F:sugar transmembrane transporter activity"/>
    <property type="evidence" value="ECO:0007669"/>
    <property type="project" value="InterPro"/>
</dbReference>
<evidence type="ECO:0000313" key="7">
    <source>
        <dbReference type="Proteomes" id="UP000317593"/>
    </source>
</evidence>
<dbReference type="GO" id="GO:0016020">
    <property type="term" value="C:membrane"/>
    <property type="evidence" value="ECO:0007669"/>
    <property type="project" value="UniProtKB-SubCell"/>
</dbReference>
<dbReference type="NCBIfam" id="NF037968">
    <property type="entry name" value="SemiSWEET_2"/>
    <property type="match status" value="1"/>
</dbReference>
<reference evidence="6 7" key="1">
    <citation type="submission" date="2017-05" db="EMBL/GenBank/DDBJ databases">
        <authorList>
            <person name="Varghese N."/>
            <person name="Submissions S."/>
        </authorList>
    </citation>
    <scope>NUCLEOTIDE SEQUENCE [LARGE SCALE GENOMIC DNA]</scope>
    <source>
        <strain evidence="6 7">DSM 21194</strain>
    </source>
</reference>
<feature type="transmembrane region" description="Helical" evidence="5">
    <location>
        <begin position="6"/>
        <end position="23"/>
    </location>
</feature>
<keyword evidence="2 5" id="KW-0812">Transmembrane</keyword>
<name>A0A521DG81_9BACT</name>
<dbReference type="AlphaFoldDB" id="A0A521DG81"/>
<dbReference type="InterPro" id="IPR047662">
    <property type="entry name" value="SemiSWEET"/>
</dbReference>
<feature type="transmembrane region" description="Helical" evidence="5">
    <location>
        <begin position="60"/>
        <end position="77"/>
    </location>
</feature>
<protein>
    <submittedName>
        <fullName evidence="6">MtN3 and saliva related transmembrane protein</fullName>
    </submittedName>
</protein>
<organism evidence="6 7">
    <name type="scientific">Fodinibius sediminis</name>
    <dbReference type="NCBI Taxonomy" id="1214077"/>
    <lineage>
        <taxon>Bacteria</taxon>
        <taxon>Pseudomonadati</taxon>
        <taxon>Balneolota</taxon>
        <taxon>Balneolia</taxon>
        <taxon>Balneolales</taxon>
        <taxon>Balneolaceae</taxon>
        <taxon>Fodinibius</taxon>
    </lineage>
</organism>
<evidence type="ECO:0000256" key="2">
    <source>
        <dbReference type="ARBA" id="ARBA00022692"/>
    </source>
</evidence>
<proteinExistence type="predicted"/>
<evidence type="ECO:0000256" key="1">
    <source>
        <dbReference type="ARBA" id="ARBA00004141"/>
    </source>
</evidence>
<evidence type="ECO:0000313" key="6">
    <source>
        <dbReference type="EMBL" id="SMO70737.1"/>
    </source>
</evidence>
<feature type="transmembrane region" description="Helical" evidence="5">
    <location>
        <begin position="35"/>
        <end position="54"/>
    </location>
</feature>
<evidence type="ECO:0000256" key="3">
    <source>
        <dbReference type="ARBA" id="ARBA00022989"/>
    </source>
</evidence>
<dbReference type="EMBL" id="FXTH01000010">
    <property type="protein sequence ID" value="SMO70737.1"/>
    <property type="molecule type" value="Genomic_DNA"/>
</dbReference>